<evidence type="ECO:0000313" key="4">
    <source>
        <dbReference type="Proteomes" id="UP001500571"/>
    </source>
</evidence>
<dbReference type="Pfam" id="PF06863">
    <property type="entry name" value="DUF1254"/>
    <property type="match status" value="1"/>
</dbReference>
<gene>
    <name evidence="3" type="ORF">GCM10009798_06330</name>
</gene>
<name>A0ABN2QCW8_9ACTN</name>
<sequence>MPEMKVNADNFAMAETHRMMADLQRDAGGVNRLLHNREPAAIDKQTVIRMNRDTLYSFAVVDISAGAVLTVPDAGDRYLSVMVVNESHYINRIFHDAGSYDLTTEEFGSPYVVVAARTLVDPRDPDDLVDVAVVQDQLGISAASERSFQMPDYETGSFDRTRNALLALAAEQGSFERSFGRQEDVDPVHHLIGSAAGWGGLPDAEATYVGVAPNLPVGEYELTVPGDVPVDGFWSISVYNADGLFEPNDQGAYSVNSITAARNDDGSATVRFGGDGDNSVPITEGWNYLVRLYRPRPEILSGAWSFPTLAP</sequence>
<dbReference type="PANTHER" id="PTHR36509">
    <property type="entry name" value="BLL3101 PROTEIN"/>
    <property type="match status" value="1"/>
</dbReference>
<dbReference type="SUPFAM" id="SSF160935">
    <property type="entry name" value="VPA0735-like"/>
    <property type="match status" value="1"/>
</dbReference>
<dbReference type="RefSeq" id="WP_344042330.1">
    <property type="nucleotide sequence ID" value="NZ_BAAAPB010000001.1"/>
</dbReference>
<dbReference type="EMBL" id="BAAAPB010000001">
    <property type="protein sequence ID" value="GAA1949829.1"/>
    <property type="molecule type" value="Genomic_DNA"/>
</dbReference>
<accession>A0ABN2QCW8</accession>
<dbReference type="Proteomes" id="UP001500571">
    <property type="component" value="Unassembled WGS sequence"/>
</dbReference>
<reference evidence="3 4" key="1">
    <citation type="journal article" date="2019" name="Int. J. Syst. Evol. Microbiol.">
        <title>The Global Catalogue of Microorganisms (GCM) 10K type strain sequencing project: providing services to taxonomists for standard genome sequencing and annotation.</title>
        <authorList>
            <consortium name="The Broad Institute Genomics Platform"/>
            <consortium name="The Broad Institute Genome Sequencing Center for Infectious Disease"/>
            <person name="Wu L."/>
            <person name="Ma J."/>
        </authorList>
    </citation>
    <scope>NUCLEOTIDE SEQUENCE [LARGE SCALE GENOMIC DNA]</scope>
    <source>
        <strain evidence="3 4">JCM 15309</strain>
    </source>
</reference>
<proteinExistence type="predicted"/>
<dbReference type="InterPro" id="IPR037049">
    <property type="entry name" value="DUF1214_C_sf"/>
</dbReference>
<keyword evidence="4" id="KW-1185">Reference proteome</keyword>
<dbReference type="PANTHER" id="PTHR36509:SF2">
    <property type="entry name" value="BLL3101 PROTEIN"/>
    <property type="match status" value="1"/>
</dbReference>
<comment type="caution">
    <text evidence="3">The sequence shown here is derived from an EMBL/GenBank/DDBJ whole genome shotgun (WGS) entry which is preliminary data.</text>
</comment>
<evidence type="ECO:0000259" key="1">
    <source>
        <dbReference type="Pfam" id="PF06742"/>
    </source>
</evidence>
<evidence type="ECO:0000259" key="2">
    <source>
        <dbReference type="Pfam" id="PF06863"/>
    </source>
</evidence>
<dbReference type="InterPro" id="IPR010679">
    <property type="entry name" value="DUF1254"/>
</dbReference>
<protein>
    <submittedName>
        <fullName evidence="3">DUF1214 domain-containing protein</fullName>
    </submittedName>
</protein>
<dbReference type="Pfam" id="PF06742">
    <property type="entry name" value="DUF1214"/>
    <property type="match status" value="1"/>
</dbReference>
<dbReference type="InterPro" id="IPR010621">
    <property type="entry name" value="DUF1214"/>
</dbReference>
<organism evidence="3 4">
    <name type="scientific">Nocardioides panacihumi</name>
    <dbReference type="NCBI Taxonomy" id="400774"/>
    <lineage>
        <taxon>Bacteria</taxon>
        <taxon>Bacillati</taxon>
        <taxon>Actinomycetota</taxon>
        <taxon>Actinomycetes</taxon>
        <taxon>Propionibacteriales</taxon>
        <taxon>Nocardioidaceae</taxon>
        <taxon>Nocardioides</taxon>
    </lineage>
</organism>
<dbReference type="Gene3D" id="2.60.120.600">
    <property type="entry name" value="Domain of unknown function DUF1214, C-terminal domain"/>
    <property type="match status" value="1"/>
</dbReference>
<evidence type="ECO:0000313" key="3">
    <source>
        <dbReference type="EMBL" id="GAA1949829.1"/>
    </source>
</evidence>
<feature type="domain" description="DUF1214" evidence="1">
    <location>
        <begin position="219"/>
        <end position="296"/>
    </location>
</feature>
<feature type="domain" description="DUF1254" evidence="2">
    <location>
        <begin position="30"/>
        <end position="85"/>
    </location>
</feature>